<feature type="compositionally biased region" description="Low complexity" evidence="1">
    <location>
        <begin position="241"/>
        <end position="251"/>
    </location>
</feature>
<feature type="compositionally biased region" description="Polar residues" evidence="1">
    <location>
        <begin position="408"/>
        <end position="424"/>
    </location>
</feature>
<organism evidence="2 3">
    <name type="scientific">Sodiomyces alkalinus (strain CBS 110278 / VKM F-3762 / F11)</name>
    <name type="common">Alkaliphilic filamentous fungus</name>
    <dbReference type="NCBI Taxonomy" id="1314773"/>
    <lineage>
        <taxon>Eukaryota</taxon>
        <taxon>Fungi</taxon>
        <taxon>Dikarya</taxon>
        <taxon>Ascomycota</taxon>
        <taxon>Pezizomycotina</taxon>
        <taxon>Sordariomycetes</taxon>
        <taxon>Hypocreomycetidae</taxon>
        <taxon>Glomerellales</taxon>
        <taxon>Plectosphaerellaceae</taxon>
        <taxon>Sodiomyces</taxon>
    </lineage>
</organism>
<name>A0A3N2PJZ4_SODAK</name>
<feature type="region of interest" description="Disordered" evidence="1">
    <location>
        <begin position="240"/>
        <end position="394"/>
    </location>
</feature>
<accession>A0A3N2PJZ4</accession>
<feature type="region of interest" description="Disordered" evidence="1">
    <location>
        <begin position="124"/>
        <end position="144"/>
    </location>
</feature>
<protein>
    <submittedName>
        <fullName evidence="2">Uncharacterized protein</fullName>
    </submittedName>
</protein>
<gene>
    <name evidence="2" type="ORF">SODALDRAFT_72172</name>
</gene>
<evidence type="ECO:0000256" key="1">
    <source>
        <dbReference type="SAM" id="MobiDB-lite"/>
    </source>
</evidence>
<feature type="region of interest" description="Disordered" evidence="1">
    <location>
        <begin position="1"/>
        <end position="111"/>
    </location>
</feature>
<feature type="compositionally biased region" description="Polar residues" evidence="1">
    <location>
        <begin position="348"/>
        <end position="362"/>
    </location>
</feature>
<dbReference type="STRING" id="1314773.A0A3N2PJZ4"/>
<keyword evidence="3" id="KW-1185">Reference proteome</keyword>
<reference evidence="2 3" key="1">
    <citation type="journal article" date="2018" name="Mol. Ecol.">
        <title>The obligate alkalophilic soda-lake fungus Sodiomyces alkalinus has shifted to a protein diet.</title>
        <authorList>
            <person name="Grum-Grzhimaylo A.A."/>
            <person name="Falkoski D.L."/>
            <person name="van den Heuvel J."/>
            <person name="Valero-Jimenez C.A."/>
            <person name="Min B."/>
            <person name="Choi I.G."/>
            <person name="Lipzen A."/>
            <person name="Daum C.G."/>
            <person name="Aanen D.K."/>
            <person name="Tsang A."/>
            <person name="Henrissat B."/>
            <person name="Bilanenko E.N."/>
            <person name="de Vries R.P."/>
            <person name="van Kan J.A.L."/>
            <person name="Grigoriev I.V."/>
            <person name="Debets A.J.M."/>
        </authorList>
    </citation>
    <scope>NUCLEOTIDE SEQUENCE [LARGE SCALE GENOMIC DNA]</scope>
    <source>
        <strain evidence="2 3">F11</strain>
    </source>
</reference>
<dbReference type="EMBL" id="ML119062">
    <property type="protein sequence ID" value="ROT34847.1"/>
    <property type="molecule type" value="Genomic_DNA"/>
</dbReference>
<dbReference type="OrthoDB" id="6513042at2759"/>
<feature type="region of interest" description="Disordered" evidence="1">
    <location>
        <begin position="164"/>
        <end position="183"/>
    </location>
</feature>
<dbReference type="GeneID" id="39584095"/>
<evidence type="ECO:0000313" key="2">
    <source>
        <dbReference type="EMBL" id="ROT34847.1"/>
    </source>
</evidence>
<evidence type="ECO:0000313" key="3">
    <source>
        <dbReference type="Proteomes" id="UP000272025"/>
    </source>
</evidence>
<proteinExistence type="predicted"/>
<dbReference type="AlphaFoldDB" id="A0A3N2PJZ4"/>
<feature type="compositionally biased region" description="Acidic residues" evidence="1">
    <location>
        <begin position="502"/>
        <end position="515"/>
    </location>
</feature>
<feature type="region of interest" description="Disordered" evidence="1">
    <location>
        <begin position="408"/>
        <end position="449"/>
    </location>
</feature>
<feature type="compositionally biased region" description="Polar residues" evidence="1">
    <location>
        <begin position="77"/>
        <end position="91"/>
    </location>
</feature>
<dbReference type="Proteomes" id="UP000272025">
    <property type="component" value="Unassembled WGS sequence"/>
</dbReference>
<feature type="compositionally biased region" description="Polar residues" evidence="1">
    <location>
        <begin position="1"/>
        <end position="32"/>
    </location>
</feature>
<feature type="compositionally biased region" description="Acidic residues" evidence="1">
    <location>
        <begin position="439"/>
        <end position="449"/>
    </location>
</feature>
<sequence>MPLPQRSYSEQASYSKGRSQWQRSKSHANSVHPTPPARPLAPISEKTKNKLNQFQFQPPKASDSTAETHKCLKTGGEENNINADPENQISGDTAAKKQAPEPNLKYEGATTPAGRLSLRDLLASDANQNPGHDDNGHVSPGEHIMWNNKQDHKYLAPLSPMISRNGRKRARSSSPLSSPLNDTRKTLVPAVDLKKLSEALRSPHADPTLELWDRFSLGNNTTDATTPLGASNPTLAQLMVSSSPRSGKSNSRTTRTEGGLRRAISAGLNWPKRRRIDRPDPPGGLRKPTRELSDTSKSSLVTALLDTVESKQDEGLPSMEIEGDRSTGSPSPKKSKKIVTGPAKSFPTAPSQPLSQTSSFSRTVLHPSQAFDQDRVLPETTSNPDGSDYGDDDFLDSDTLLHLENNINTLPNSSTHQPTQTLSEKTAAHDRPVAKAPVDDDEFDADFDDAFDDDLDENIFEAAGRIVADAENKLAGPPSTPRQQGGQQQHHLPQKTPVNDNASDDDFGDDFGENFDFDAVERAATQSIKQHDPSFPAVRPRP</sequence>
<feature type="region of interest" description="Disordered" evidence="1">
    <location>
        <begin position="469"/>
        <end position="515"/>
    </location>
</feature>
<dbReference type="RefSeq" id="XP_028462653.1">
    <property type="nucleotide sequence ID" value="XM_028615618.1"/>
</dbReference>